<feature type="domain" description="GH18" evidence="16">
    <location>
        <begin position="513"/>
        <end position="898"/>
    </location>
</feature>
<dbReference type="SUPFAM" id="SSF54106">
    <property type="entry name" value="LysM domain"/>
    <property type="match status" value="2"/>
</dbReference>
<dbReference type="SUPFAM" id="SSF57016">
    <property type="entry name" value="Plant lectins/antimicrobial peptides"/>
    <property type="match status" value="1"/>
</dbReference>
<keyword evidence="5 12" id="KW-0378">Hydrolase</keyword>
<feature type="disulfide bond" evidence="11">
    <location>
        <begin position="496"/>
        <end position="500"/>
    </location>
</feature>
<dbReference type="Gene3D" id="3.10.350.10">
    <property type="entry name" value="LysM domain"/>
    <property type="match status" value="2"/>
</dbReference>
<dbReference type="InterPro" id="IPR029226">
    <property type="entry name" value="Ecp2-like"/>
</dbReference>
<dbReference type="SMART" id="SM00257">
    <property type="entry name" value="LysM"/>
    <property type="match status" value="2"/>
</dbReference>
<dbReference type="EC" id="3.2.1.14" evidence="3"/>
<evidence type="ECO:0000256" key="1">
    <source>
        <dbReference type="ARBA" id="ARBA00000822"/>
    </source>
</evidence>
<dbReference type="InterPro" id="IPR036779">
    <property type="entry name" value="LysM_dom_sf"/>
</dbReference>
<dbReference type="CDD" id="cd02878">
    <property type="entry name" value="GH18_zymocin_alpha"/>
    <property type="match status" value="1"/>
</dbReference>
<evidence type="ECO:0000313" key="17">
    <source>
        <dbReference type="EMBL" id="KAE8148763.1"/>
    </source>
</evidence>
<dbReference type="Pfam" id="PF01476">
    <property type="entry name" value="LysM"/>
    <property type="match status" value="2"/>
</dbReference>
<keyword evidence="10" id="KW-0624">Polysaccharide degradation</keyword>
<feature type="domain" description="LysM" evidence="15">
    <location>
        <begin position="373"/>
        <end position="421"/>
    </location>
</feature>
<keyword evidence="18" id="KW-1185">Reference proteome</keyword>
<feature type="chain" id="PRO_5024826144" description="chitinase" evidence="13">
    <location>
        <begin position="25"/>
        <end position="1495"/>
    </location>
</feature>
<name>A0A5N6TQX8_ASPAV</name>
<evidence type="ECO:0000256" key="9">
    <source>
        <dbReference type="ARBA" id="ARBA00023295"/>
    </source>
</evidence>
<dbReference type="PROSITE" id="PS50941">
    <property type="entry name" value="CHIT_BIND_I_2"/>
    <property type="match status" value="1"/>
</dbReference>
<evidence type="ECO:0000256" key="2">
    <source>
        <dbReference type="ARBA" id="ARBA00008682"/>
    </source>
</evidence>
<dbReference type="PANTHER" id="PTHR47700:SF1">
    <property type="entry name" value="CHITINASE"/>
    <property type="match status" value="1"/>
</dbReference>
<evidence type="ECO:0000256" key="6">
    <source>
        <dbReference type="ARBA" id="ARBA00023024"/>
    </source>
</evidence>
<dbReference type="Pfam" id="PF14856">
    <property type="entry name" value="Hce2"/>
    <property type="match status" value="1"/>
</dbReference>
<dbReference type="InterPro" id="IPR029070">
    <property type="entry name" value="Chitinase_insertion_sf"/>
</dbReference>
<keyword evidence="7" id="KW-0843">Virulence</keyword>
<dbReference type="InterPro" id="IPR001002">
    <property type="entry name" value="Chitin-bd_1"/>
</dbReference>
<keyword evidence="8" id="KW-0119">Carbohydrate metabolism</keyword>
<evidence type="ECO:0000256" key="5">
    <source>
        <dbReference type="ARBA" id="ARBA00022801"/>
    </source>
</evidence>
<dbReference type="InterPro" id="IPR053214">
    <property type="entry name" value="LysM12-like"/>
</dbReference>
<evidence type="ECO:0000256" key="10">
    <source>
        <dbReference type="ARBA" id="ARBA00023326"/>
    </source>
</evidence>
<dbReference type="SUPFAM" id="SSF51445">
    <property type="entry name" value="(Trans)glycosidases"/>
    <property type="match status" value="1"/>
</dbReference>
<dbReference type="EMBL" id="ML742147">
    <property type="protein sequence ID" value="KAE8148763.1"/>
    <property type="molecule type" value="Genomic_DNA"/>
</dbReference>
<sequence length="1495" mass="160729">MTPSWLIIALGAVCLLLSGDVAYAARGKVGLRNPASPGYSSRDAACPVACSVAGPNPSNWSLYHNFGQLQSCHRTLFYDFSLYDGVDDPNTFHRLYACTSYGPDWSSLPRPDARVAAAVDSLNSTYSLGWWSDGPLAVTDIRSASKQMRQYLKSQHVAAKSTKRSTFLFARSGSAAVGVYIGKGLQSEGVSSFALKALADNIRTLNINSGNVAMQLCDPSSNNAHTFGIFASSNGTFTPVQSAMKTWSNGGCLSFEHEKNVTGPAVLTTPLLKISSNATQSKAIRSSSAVAAITTPSSHSNIVARAECSTVQVEGGDSCASLAAKCGISAADFTKYNDDANFCSSLTPGQHVCCSAGTLPDFAPKPNPDGSCATYTVQEDDNCANLAAQYSLTKKDLEDFNKKTWGWNGCSNVWAGTVICLSSGSPPMPDPVANAVCGPQVPGTEAPDDTTDISGLNPCPLNACCNVWGQCGITDEFCIDTSTGAPGSAEKGTNGCISNCGTDLVRGNAPEVFRSIAYFEGYSLGSRDCLYQDAIQVDGSKYTHLHFAFGILTEDYQVKFQDTLTEYEFRNFLKISGPKRILSFGGWDFSAQPSTYNIFRQGVKAANRLTMATNIANFIKENNLDGVDIDWEYPGAPDIPGIPPDDPDSGDNYLAFLVILKNLLPGKSVSIAAASSYFYLKNFPIEKISKVVDYIVYMTYDLHGQWDATNPNSQIGCPSGSCLRSQVNLTETISSLVMITKAGVPSNQVVVGVTSYGRSFAMADPSCHGPDCLYTGGPYDSQATPGKCTATGGYISDAEINEILEGSTTNGILKRDGRVNQHYVDPTSNSDILVYDDTQWVAYMSPTTKASRKSLYKGLNMGGTTDWATDLQQYNDPPTRGGVLVENWAAWKTSIKNNEDPWQVGNRTGNWTDLHCTDQAVVDKRTLSSSDRWNQIDAPHAWADAIDVWKTIDRGTQMAFTASISDTLDGPEGVNCGTFQSTSNCGATKQCKEFDNDGAGPAGYLIWNSLVYIHELYQSYHNALFQAAASEITNALDDFENKFAPIPEPEDNTWLLLLIDLITLGTASTAAPFFNSVLSKLPYFLAKGSTLDNVKDTTMTIISQSTTIAKDLLSDPDPDDWTPGKQDEFTNYMGQSIAGWGAVVEKSLSTLFDGSDGSIETLTDLISDGKFIEGSSISMALPPSDSDELPKDTMTALQKSISKSFFAFAIPSIWNVSGRHPFIIDAGYSCDHADDMGDYLKDDTMKAAKACHREKRYYLAAPEGQPWECSEGGCIDNPFSALPGVDSMGQGSFGNVTVEEIIIGSVRTYLKNGETNGGAAADPESESTLDDLYENDITTPGMIRLPVCSAETAYRAWDHGDTPDTDAPNYPCVIYPAPDYCGSSTLVDQTSDASPKVSDCMQIVKNIANTDGKWEVENAIGSQHQLVQYGTCAFGVQGKGKNGNIDFYIGAQDIVDLISDSVRKFGGSGKVGSKGEMSCKGTVKGQKVEWGLYHD</sequence>
<dbReference type="Gene3D" id="3.20.20.80">
    <property type="entry name" value="Glycosidases"/>
    <property type="match status" value="1"/>
</dbReference>
<comment type="catalytic activity">
    <reaction evidence="1">
        <text>Random endo-hydrolysis of N-acetyl-beta-D-glucosaminide (1-&gt;4)-beta-linkages in chitin and chitodextrins.</text>
        <dbReference type="EC" id="3.2.1.14"/>
    </reaction>
</comment>
<evidence type="ECO:0000256" key="4">
    <source>
        <dbReference type="ARBA" id="ARBA00022669"/>
    </source>
</evidence>
<feature type="domain" description="LysM" evidence="15">
    <location>
        <begin position="309"/>
        <end position="354"/>
    </location>
</feature>
<evidence type="ECO:0000313" key="18">
    <source>
        <dbReference type="Proteomes" id="UP000325780"/>
    </source>
</evidence>
<evidence type="ECO:0000259" key="14">
    <source>
        <dbReference type="PROSITE" id="PS50941"/>
    </source>
</evidence>
<accession>A0A5N6TQX8</accession>
<comment type="caution">
    <text evidence="11">Lacks conserved residue(s) required for the propagation of feature annotation.</text>
</comment>
<gene>
    <name evidence="17" type="ORF">BDV25DRAFT_168227</name>
</gene>
<dbReference type="GO" id="GO:0008061">
    <property type="term" value="F:chitin binding"/>
    <property type="evidence" value="ECO:0007669"/>
    <property type="project" value="UniProtKB-UniRule"/>
</dbReference>
<dbReference type="InterPro" id="IPR001579">
    <property type="entry name" value="Glyco_hydro_18_chit_AS"/>
</dbReference>
<evidence type="ECO:0000256" key="3">
    <source>
        <dbReference type="ARBA" id="ARBA00012729"/>
    </source>
</evidence>
<dbReference type="CDD" id="cd00118">
    <property type="entry name" value="LysM"/>
    <property type="match status" value="1"/>
</dbReference>
<feature type="disulfide bond" evidence="11">
    <location>
        <begin position="464"/>
        <end position="478"/>
    </location>
</feature>
<reference evidence="17 18" key="1">
    <citation type="submission" date="2019-04" db="EMBL/GenBank/DDBJ databases">
        <title>Friends and foes A comparative genomics study of 23 Aspergillus species from section Flavi.</title>
        <authorList>
            <consortium name="DOE Joint Genome Institute"/>
            <person name="Kjaerbolling I."/>
            <person name="Vesth T."/>
            <person name="Frisvad J.C."/>
            <person name="Nybo J.L."/>
            <person name="Theobald S."/>
            <person name="Kildgaard S."/>
            <person name="Isbrandt T."/>
            <person name="Kuo A."/>
            <person name="Sato A."/>
            <person name="Lyhne E.K."/>
            <person name="Kogle M.E."/>
            <person name="Wiebenga A."/>
            <person name="Kun R.S."/>
            <person name="Lubbers R.J."/>
            <person name="Makela M.R."/>
            <person name="Barry K."/>
            <person name="Chovatia M."/>
            <person name="Clum A."/>
            <person name="Daum C."/>
            <person name="Haridas S."/>
            <person name="He G."/>
            <person name="LaButti K."/>
            <person name="Lipzen A."/>
            <person name="Mondo S."/>
            <person name="Riley R."/>
            <person name="Salamov A."/>
            <person name="Simmons B.A."/>
            <person name="Magnuson J.K."/>
            <person name="Henrissat B."/>
            <person name="Mortensen U.H."/>
            <person name="Larsen T.O."/>
            <person name="Devries R.P."/>
            <person name="Grigoriev I.V."/>
            <person name="Machida M."/>
            <person name="Baker S.E."/>
            <person name="Andersen M.R."/>
        </authorList>
    </citation>
    <scope>NUCLEOTIDE SEQUENCE [LARGE SCALE GENOMIC DNA]</scope>
    <source>
        <strain evidence="17 18">IBT 18842</strain>
    </source>
</reference>
<evidence type="ECO:0000256" key="11">
    <source>
        <dbReference type="PROSITE-ProRule" id="PRU00261"/>
    </source>
</evidence>
<dbReference type="SUPFAM" id="SSF54556">
    <property type="entry name" value="Chitinase insertion domain"/>
    <property type="match status" value="1"/>
</dbReference>
<dbReference type="InterPro" id="IPR018392">
    <property type="entry name" value="LysM"/>
</dbReference>
<dbReference type="PROSITE" id="PS51910">
    <property type="entry name" value="GH18_2"/>
    <property type="match status" value="1"/>
</dbReference>
<comment type="similarity">
    <text evidence="2">Belongs to the glycosyl hydrolase 18 family. Chitinase class V subfamily.</text>
</comment>
<dbReference type="Pfam" id="PF00704">
    <property type="entry name" value="Glyco_hydro_18"/>
    <property type="match status" value="1"/>
</dbReference>
<keyword evidence="6" id="KW-0146">Chitin degradation</keyword>
<dbReference type="CDD" id="cd00035">
    <property type="entry name" value="ChtBD1"/>
    <property type="match status" value="1"/>
</dbReference>
<dbReference type="OrthoDB" id="73875at2759"/>
<evidence type="ECO:0000256" key="7">
    <source>
        <dbReference type="ARBA" id="ARBA00023026"/>
    </source>
</evidence>
<dbReference type="GO" id="GO:0008843">
    <property type="term" value="F:endochitinase activity"/>
    <property type="evidence" value="ECO:0007669"/>
    <property type="project" value="UniProtKB-EC"/>
</dbReference>
<proteinExistence type="inferred from homology"/>
<evidence type="ECO:0000259" key="15">
    <source>
        <dbReference type="PROSITE" id="PS51782"/>
    </source>
</evidence>
<dbReference type="InterPro" id="IPR017853">
    <property type="entry name" value="GH"/>
</dbReference>
<evidence type="ECO:0000256" key="12">
    <source>
        <dbReference type="RuleBase" id="RU000489"/>
    </source>
</evidence>
<keyword evidence="4 11" id="KW-0147">Chitin-binding</keyword>
<dbReference type="Gene3D" id="3.30.60.10">
    <property type="entry name" value="Endochitinase-like"/>
    <property type="match status" value="1"/>
</dbReference>
<keyword evidence="11" id="KW-1015">Disulfide bond</keyword>
<evidence type="ECO:0000259" key="16">
    <source>
        <dbReference type="PROSITE" id="PS51910"/>
    </source>
</evidence>
<dbReference type="Proteomes" id="UP000325780">
    <property type="component" value="Unassembled WGS sequence"/>
</dbReference>
<dbReference type="InterPro" id="IPR001223">
    <property type="entry name" value="Glyco_hydro18_cat"/>
</dbReference>
<organism evidence="17 18">
    <name type="scientific">Aspergillus avenaceus</name>
    <dbReference type="NCBI Taxonomy" id="36643"/>
    <lineage>
        <taxon>Eukaryota</taxon>
        <taxon>Fungi</taxon>
        <taxon>Dikarya</taxon>
        <taxon>Ascomycota</taxon>
        <taxon>Pezizomycotina</taxon>
        <taxon>Eurotiomycetes</taxon>
        <taxon>Eurotiomycetidae</taxon>
        <taxon>Eurotiales</taxon>
        <taxon>Aspergillaceae</taxon>
        <taxon>Aspergillus</taxon>
        <taxon>Aspergillus subgen. Circumdati</taxon>
    </lineage>
</organism>
<dbReference type="InterPro" id="IPR011583">
    <property type="entry name" value="Chitinase_II/V-like_cat"/>
</dbReference>
<evidence type="ECO:0000256" key="8">
    <source>
        <dbReference type="ARBA" id="ARBA00023277"/>
    </source>
</evidence>
<dbReference type="Gene3D" id="3.10.50.10">
    <property type="match status" value="1"/>
</dbReference>
<dbReference type="SMART" id="SM00636">
    <property type="entry name" value="Glyco_18"/>
    <property type="match status" value="1"/>
</dbReference>
<dbReference type="PROSITE" id="PS51782">
    <property type="entry name" value="LYSM"/>
    <property type="match status" value="2"/>
</dbReference>
<dbReference type="GO" id="GO:0006032">
    <property type="term" value="P:chitin catabolic process"/>
    <property type="evidence" value="ECO:0007669"/>
    <property type="project" value="UniProtKB-KW"/>
</dbReference>
<dbReference type="GO" id="GO:0000272">
    <property type="term" value="P:polysaccharide catabolic process"/>
    <property type="evidence" value="ECO:0007669"/>
    <property type="project" value="UniProtKB-KW"/>
</dbReference>
<feature type="domain" description="Chitin-binding type-1" evidence="14">
    <location>
        <begin position="434"/>
        <end position="502"/>
    </location>
</feature>
<feature type="disulfide bond" evidence="11">
    <location>
        <begin position="459"/>
        <end position="471"/>
    </location>
</feature>
<keyword evidence="9 12" id="KW-0326">Glycosidase</keyword>
<feature type="signal peptide" evidence="13">
    <location>
        <begin position="1"/>
        <end position="24"/>
    </location>
</feature>
<dbReference type="PANTHER" id="PTHR47700">
    <property type="entry name" value="V CHITINASE, PUTATIVE (AFU_ORTHOLOGUE AFUA_6G13720)-RELATED"/>
    <property type="match status" value="1"/>
</dbReference>
<dbReference type="InterPro" id="IPR036861">
    <property type="entry name" value="Endochitinase-like_sf"/>
</dbReference>
<protein>
    <recommendedName>
        <fullName evidence="3">chitinase</fullName>
        <ecNumber evidence="3">3.2.1.14</ecNumber>
    </recommendedName>
</protein>
<dbReference type="PROSITE" id="PS01095">
    <property type="entry name" value="GH18_1"/>
    <property type="match status" value="1"/>
</dbReference>
<evidence type="ECO:0000256" key="13">
    <source>
        <dbReference type="SAM" id="SignalP"/>
    </source>
</evidence>
<keyword evidence="13" id="KW-0732">Signal</keyword>